<feature type="domain" description="DUF3741" evidence="2">
    <location>
        <begin position="30"/>
        <end position="74"/>
    </location>
</feature>
<gene>
    <name evidence="3" type="ORF">FPE_LOCUS17438</name>
</gene>
<dbReference type="PANTHER" id="PTHR47212">
    <property type="entry name" value="ADHESIN-LIKE PROTEIN, PUTATIVE (DUF3741)-RELATED"/>
    <property type="match status" value="1"/>
</dbReference>
<name>A0AAD2DVB8_9LAMI</name>
<dbReference type="AlphaFoldDB" id="A0AAD2DVB8"/>
<dbReference type="InterPro" id="IPR022212">
    <property type="entry name" value="DUF3741"/>
</dbReference>
<proteinExistence type="predicted"/>
<protein>
    <recommendedName>
        <fullName evidence="2">DUF3741 domain-containing protein</fullName>
    </recommendedName>
</protein>
<accession>A0AAD2DVB8</accession>
<dbReference type="EMBL" id="OU503045">
    <property type="protein sequence ID" value="CAI9768852.1"/>
    <property type="molecule type" value="Genomic_DNA"/>
</dbReference>
<evidence type="ECO:0000313" key="4">
    <source>
        <dbReference type="Proteomes" id="UP000834106"/>
    </source>
</evidence>
<dbReference type="PANTHER" id="PTHR47212:SF4">
    <property type="entry name" value="ADHESIN-LIKE PROTEIN, PUTATIVE (DUF3741)-RELATED"/>
    <property type="match status" value="1"/>
</dbReference>
<keyword evidence="4" id="KW-1185">Reference proteome</keyword>
<organism evidence="3 4">
    <name type="scientific">Fraxinus pennsylvanica</name>
    <dbReference type="NCBI Taxonomy" id="56036"/>
    <lineage>
        <taxon>Eukaryota</taxon>
        <taxon>Viridiplantae</taxon>
        <taxon>Streptophyta</taxon>
        <taxon>Embryophyta</taxon>
        <taxon>Tracheophyta</taxon>
        <taxon>Spermatophyta</taxon>
        <taxon>Magnoliopsida</taxon>
        <taxon>eudicotyledons</taxon>
        <taxon>Gunneridae</taxon>
        <taxon>Pentapetalae</taxon>
        <taxon>asterids</taxon>
        <taxon>lamiids</taxon>
        <taxon>Lamiales</taxon>
        <taxon>Oleaceae</taxon>
        <taxon>Oleeae</taxon>
        <taxon>Fraxinus</taxon>
    </lineage>
</organism>
<evidence type="ECO:0000256" key="1">
    <source>
        <dbReference type="SAM" id="MobiDB-lite"/>
    </source>
</evidence>
<evidence type="ECO:0000259" key="2">
    <source>
        <dbReference type="Pfam" id="PF12552"/>
    </source>
</evidence>
<evidence type="ECO:0000313" key="3">
    <source>
        <dbReference type="EMBL" id="CAI9768852.1"/>
    </source>
</evidence>
<sequence>MARDDLGMPCGRDLSVVEEKLVAAIKVFKDQRLSSSKHFGEEVKTNCSKEFMDALQTLSSNKDLFLKLLQDPNSVLVKQMQNLDDAQLDEDQKQGSLMGSGLSKEKLIN</sequence>
<dbReference type="Pfam" id="PF12552">
    <property type="entry name" value="DUF3741"/>
    <property type="match status" value="1"/>
</dbReference>
<reference evidence="3" key="1">
    <citation type="submission" date="2023-05" db="EMBL/GenBank/DDBJ databases">
        <authorList>
            <person name="Huff M."/>
        </authorList>
    </citation>
    <scope>NUCLEOTIDE SEQUENCE</scope>
</reference>
<feature type="region of interest" description="Disordered" evidence="1">
    <location>
        <begin position="87"/>
        <end position="109"/>
    </location>
</feature>
<dbReference type="Proteomes" id="UP000834106">
    <property type="component" value="Chromosome 10"/>
</dbReference>